<dbReference type="Gene3D" id="3.40.50.720">
    <property type="entry name" value="NAD(P)-binding Rossmann-like Domain"/>
    <property type="match status" value="1"/>
</dbReference>
<dbReference type="SUPFAM" id="SSF51735">
    <property type="entry name" value="NAD(P)-binding Rossmann-fold domains"/>
    <property type="match status" value="1"/>
</dbReference>
<evidence type="ECO:0000256" key="2">
    <source>
        <dbReference type="ARBA" id="ARBA00023002"/>
    </source>
</evidence>
<dbReference type="InterPro" id="IPR002347">
    <property type="entry name" value="SDR_fam"/>
</dbReference>
<dbReference type="AlphaFoldDB" id="A0A2M9YK30"/>
<evidence type="ECO:0000256" key="1">
    <source>
        <dbReference type="ARBA" id="ARBA00006484"/>
    </source>
</evidence>
<dbReference type="Pfam" id="PF00106">
    <property type="entry name" value="adh_short"/>
    <property type="match status" value="1"/>
</dbReference>
<dbReference type="Proteomes" id="UP000232188">
    <property type="component" value="Unassembled WGS sequence"/>
</dbReference>
<evidence type="ECO:0008006" key="6">
    <source>
        <dbReference type="Google" id="ProtNLM"/>
    </source>
</evidence>
<sequence>MKYELVLITGASGGLGTEFCNQLAANGSNLVLTDLSSSSLKNLQNELEKKYKIEVHTIPADLSISEGRDKIVSYLTKKKLKPDLLINNAGLGYIGDFAKEPESSFLTTIRVNVEALAAMTRKILPIMIANGKGRILNLASTASFQPVPYFTIYAASKVFVLYFTDGLSYELKGTGVSVHAVSPGPIRTPFFGKAFPKGFQSPDLFWLTPTKVVKTALAGMERGKTIIVVGWVNRIQQILTSILPRRTAAWIGSIVFSIGKKREN</sequence>
<comment type="similarity">
    <text evidence="1 3">Belongs to the short-chain dehydrogenases/reductases (SDR) family.</text>
</comment>
<dbReference type="EMBL" id="NPDV01000018">
    <property type="protein sequence ID" value="PJZ51895.1"/>
    <property type="molecule type" value="Genomic_DNA"/>
</dbReference>
<dbReference type="InterPro" id="IPR020904">
    <property type="entry name" value="Sc_DH/Rdtase_CS"/>
</dbReference>
<protein>
    <recommendedName>
        <fullName evidence="6">SDR family oxidoreductase</fullName>
    </recommendedName>
</protein>
<organism evidence="4 5">
    <name type="scientific">Leptospira adleri</name>
    <dbReference type="NCBI Taxonomy" id="2023186"/>
    <lineage>
        <taxon>Bacteria</taxon>
        <taxon>Pseudomonadati</taxon>
        <taxon>Spirochaetota</taxon>
        <taxon>Spirochaetia</taxon>
        <taxon>Leptospirales</taxon>
        <taxon>Leptospiraceae</taxon>
        <taxon>Leptospira</taxon>
    </lineage>
</organism>
<evidence type="ECO:0000256" key="3">
    <source>
        <dbReference type="RuleBase" id="RU000363"/>
    </source>
</evidence>
<gene>
    <name evidence="4" type="ORF">CH380_17685</name>
</gene>
<evidence type="ECO:0000313" key="4">
    <source>
        <dbReference type="EMBL" id="PJZ51895.1"/>
    </source>
</evidence>
<proteinExistence type="inferred from homology"/>
<dbReference type="GO" id="GO:0016491">
    <property type="term" value="F:oxidoreductase activity"/>
    <property type="evidence" value="ECO:0007669"/>
    <property type="project" value="UniProtKB-KW"/>
</dbReference>
<dbReference type="PROSITE" id="PS00061">
    <property type="entry name" value="ADH_SHORT"/>
    <property type="match status" value="1"/>
</dbReference>
<dbReference type="PRINTS" id="PR00080">
    <property type="entry name" value="SDRFAMILY"/>
</dbReference>
<dbReference type="PRINTS" id="PR00081">
    <property type="entry name" value="GDHRDH"/>
</dbReference>
<dbReference type="PANTHER" id="PTHR42901:SF1">
    <property type="entry name" value="ALCOHOL DEHYDROGENASE"/>
    <property type="match status" value="1"/>
</dbReference>
<evidence type="ECO:0000313" key="5">
    <source>
        <dbReference type="Proteomes" id="UP000232188"/>
    </source>
</evidence>
<dbReference type="RefSeq" id="WP_100787083.1">
    <property type="nucleotide sequence ID" value="NZ_NPDV01000018.1"/>
</dbReference>
<name>A0A2M9YK30_9LEPT</name>
<reference evidence="4 5" key="1">
    <citation type="submission" date="2017-07" db="EMBL/GenBank/DDBJ databases">
        <title>Leptospira spp. isolated from tropical soils.</title>
        <authorList>
            <person name="Thibeaux R."/>
            <person name="Iraola G."/>
            <person name="Ferres I."/>
            <person name="Bierque E."/>
            <person name="Girault D."/>
            <person name="Soupe-Gilbert M.-E."/>
            <person name="Picardeau M."/>
            <person name="Goarant C."/>
        </authorList>
    </citation>
    <scope>NUCLEOTIDE SEQUENCE [LARGE SCALE GENOMIC DNA]</scope>
    <source>
        <strain evidence="4 5">FH2-B-C1</strain>
    </source>
</reference>
<dbReference type="PIRSF" id="PIRSF000126">
    <property type="entry name" value="11-beta-HSD1"/>
    <property type="match status" value="1"/>
</dbReference>
<dbReference type="InterPro" id="IPR036291">
    <property type="entry name" value="NAD(P)-bd_dom_sf"/>
</dbReference>
<comment type="caution">
    <text evidence="4">The sequence shown here is derived from an EMBL/GenBank/DDBJ whole genome shotgun (WGS) entry which is preliminary data.</text>
</comment>
<accession>A0A2M9YK30</accession>
<dbReference type="PANTHER" id="PTHR42901">
    <property type="entry name" value="ALCOHOL DEHYDROGENASE"/>
    <property type="match status" value="1"/>
</dbReference>
<dbReference type="CDD" id="cd05233">
    <property type="entry name" value="SDR_c"/>
    <property type="match status" value="1"/>
</dbReference>
<keyword evidence="2" id="KW-0560">Oxidoreductase</keyword>